<feature type="coiled-coil region" evidence="1">
    <location>
        <begin position="82"/>
        <end position="144"/>
    </location>
</feature>
<evidence type="ECO:0000313" key="3">
    <source>
        <dbReference type="Proteomes" id="UP000283095"/>
    </source>
</evidence>
<dbReference type="Proteomes" id="UP000283095">
    <property type="component" value="Chromosome"/>
</dbReference>
<sequence>MKNISVEDLKTLNRIFNIIEDRGYELIRLNSELSPEEYGHNLYSHGIHEVLENQIGFYCEDKWDEIHYKYFSFEQFLNDEYFEKLKKQVDEKQKKEQIEKEKREKEKLKIKERVAQKEAFEVVIKAMRIQINKLKEEIETEQDYTLKRRKSHELESFNQSIEYIEDKMVDLKLI</sequence>
<organism evidence="2 3">
    <name type="scientific">Peribacillus asahii</name>
    <dbReference type="NCBI Taxonomy" id="228899"/>
    <lineage>
        <taxon>Bacteria</taxon>
        <taxon>Bacillati</taxon>
        <taxon>Bacillota</taxon>
        <taxon>Bacilli</taxon>
        <taxon>Bacillales</taxon>
        <taxon>Bacillaceae</taxon>
        <taxon>Peribacillus</taxon>
    </lineage>
</organism>
<protein>
    <submittedName>
        <fullName evidence="2">Uncharacterized protein</fullName>
    </submittedName>
</protein>
<dbReference type="EMBL" id="CP026095">
    <property type="protein sequence ID" value="AZV43610.1"/>
    <property type="molecule type" value="Genomic_DNA"/>
</dbReference>
<keyword evidence="1" id="KW-0175">Coiled coil</keyword>
<evidence type="ECO:0000256" key="1">
    <source>
        <dbReference type="SAM" id="Coils"/>
    </source>
</evidence>
<evidence type="ECO:0000313" key="2">
    <source>
        <dbReference type="EMBL" id="AZV43610.1"/>
    </source>
</evidence>
<accession>A0A3Q9RK69</accession>
<dbReference type="RefSeq" id="WP_127760753.1">
    <property type="nucleotide sequence ID" value="NZ_CP026095.1"/>
</dbReference>
<reference evidence="2 3" key="1">
    <citation type="submission" date="2018-01" db="EMBL/GenBank/DDBJ databases">
        <title>Bacillus asahii Genome sequencing and assembly.</title>
        <authorList>
            <person name="Jiang H."/>
            <person name="Feng Y."/>
            <person name="Zhao F."/>
            <person name="Lin X."/>
        </authorList>
    </citation>
    <scope>NUCLEOTIDE SEQUENCE [LARGE SCALE GENOMIC DNA]</scope>
    <source>
        <strain evidence="2 3">OM18</strain>
    </source>
</reference>
<proteinExistence type="predicted"/>
<dbReference type="AlphaFoldDB" id="A0A3Q9RK69"/>
<name>A0A3Q9RK69_9BACI</name>
<dbReference type="KEGG" id="pasa:BAOM_3001"/>
<gene>
    <name evidence="2" type="ORF">BAOM_3001</name>
</gene>